<keyword evidence="3" id="KW-1185">Reference proteome</keyword>
<feature type="chain" id="PRO_5012588410" description="C2H2-type domain-containing protein" evidence="1">
    <location>
        <begin position="21"/>
        <end position="429"/>
    </location>
</feature>
<gene>
    <name evidence="2" type="ORF">PGAL8A_00509000</name>
</gene>
<evidence type="ECO:0000256" key="1">
    <source>
        <dbReference type="SAM" id="SignalP"/>
    </source>
</evidence>
<evidence type="ECO:0000313" key="2">
    <source>
        <dbReference type="EMBL" id="CRG97517.1"/>
    </source>
</evidence>
<reference evidence="2" key="1">
    <citation type="submission" date="2015-04" db="EMBL/GenBank/DDBJ databases">
        <authorList>
            <consortium name="Pathogen Informatics"/>
        </authorList>
    </citation>
    <scope>NUCLEOTIDE SEQUENCE [LARGE SCALE GENOMIC DNA]</scope>
    <source>
        <strain evidence="2">8A</strain>
    </source>
</reference>
<dbReference type="GeneID" id="39733623"/>
<dbReference type="OrthoDB" id="376418at2759"/>
<dbReference type="Proteomes" id="UP000220797">
    <property type="component" value="Unassembled WGS sequence"/>
</dbReference>
<dbReference type="RefSeq" id="XP_028530318.1">
    <property type="nucleotide sequence ID" value="XM_028673913.1"/>
</dbReference>
<accession>A0A1J1GYH1</accession>
<dbReference type="VEuPathDB" id="PlasmoDB:PGAL8A_00509000"/>
<evidence type="ECO:0000313" key="3">
    <source>
        <dbReference type="Proteomes" id="UP000220797"/>
    </source>
</evidence>
<dbReference type="EMBL" id="CVMV01000110">
    <property type="protein sequence ID" value="CRG97517.1"/>
    <property type="molecule type" value="Genomic_DNA"/>
</dbReference>
<keyword evidence="1" id="KW-0732">Signal</keyword>
<organism evidence="2 3">
    <name type="scientific">Plasmodium gallinaceum</name>
    <dbReference type="NCBI Taxonomy" id="5849"/>
    <lineage>
        <taxon>Eukaryota</taxon>
        <taxon>Sar</taxon>
        <taxon>Alveolata</taxon>
        <taxon>Apicomplexa</taxon>
        <taxon>Aconoidasida</taxon>
        <taxon>Haemosporida</taxon>
        <taxon>Plasmodiidae</taxon>
        <taxon>Plasmodium</taxon>
        <taxon>Plasmodium (Haemamoeba)</taxon>
    </lineage>
</organism>
<comment type="caution">
    <text evidence="2">The sequence shown here is derived from an EMBL/GenBank/DDBJ whole genome shotgun (WGS) entry which is preliminary data.</text>
</comment>
<sequence>MKFIFILHILLYFLIKFIFCKNEYVTSEKNQINSESNKNDNLDNIDEAELEAKKKEFNVISENSEDTYFEDTSELIYYDDNLDNLISEGFLENDENVKKLTKKLTNFLGELIEDATSKNENFLEIVDNKLYDTESFDFPLKYILNDNKKETFNQNIGIMEFSCPICGDYFNVDECNYSIPEHKYIEKLICSKNNKSDLFNKNSSLFFHYLDKKKFNPIKVKNLSFCPDVNKIRQKSSTIENEQNKKTDKSMKNQALLSLNNHFEETEIHKLKKYLLYFKEVSNKLTTHNKNIEENYDLYKYIKILKYIEHLRFICVTNTCAKCFFNLVHALDFIIHNSLLQYRKSYFTLRNISINVIKEMEKLTKILAKLKDKNSYSNKYKYYKKYISIEASAKNMILLSINNYQKILEKEFLKLPKKSLKLTEEKSNN</sequence>
<feature type="signal peptide" evidence="1">
    <location>
        <begin position="1"/>
        <end position="20"/>
    </location>
</feature>
<evidence type="ECO:0008006" key="4">
    <source>
        <dbReference type="Google" id="ProtNLM"/>
    </source>
</evidence>
<protein>
    <recommendedName>
        <fullName evidence="4">C2H2-type domain-containing protein</fullName>
    </recommendedName>
</protein>
<proteinExistence type="predicted"/>
<dbReference type="AlphaFoldDB" id="A0A1J1GYH1"/>
<name>A0A1J1GYH1_PLAGA</name>